<comment type="caution">
    <text evidence="1">The sequence shown here is derived from an EMBL/GenBank/DDBJ whole genome shotgun (WGS) entry which is preliminary data.</text>
</comment>
<name>A0A9W5R561_BACCE</name>
<dbReference type="InterPro" id="IPR052025">
    <property type="entry name" value="Xyloglucanase_GH74"/>
</dbReference>
<protein>
    <submittedName>
        <fullName evidence="1">Glycosyl hydrolase</fullName>
    </submittedName>
</protein>
<dbReference type="Proteomes" id="UP000014028">
    <property type="component" value="Unassembled WGS sequence"/>
</dbReference>
<accession>A0A9W5R561</accession>
<dbReference type="Gene3D" id="2.130.10.10">
    <property type="entry name" value="YVTN repeat-like/Quinoprotein amine dehydrogenase"/>
    <property type="match status" value="1"/>
</dbReference>
<dbReference type="InterPro" id="IPR015943">
    <property type="entry name" value="WD40/YVTN_repeat-like_dom_sf"/>
</dbReference>
<dbReference type="PANTHER" id="PTHR43739:SF5">
    <property type="entry name" value="EXO-ALPHA-SIALIDASE"/>
    <property type="match status" value="1"/>
</dbReference>
<evidence type="ECO:0000313" key="1">
    <source>
        <dbReference type="EMBL" id="EOQ08556.1"/>
    </source>
</evidence>
<proteinExistence type="predicted"/>
<sequence>MEKFILAFDRELVIAEKKDTTWSVQSQFVGANPVALASDPYDQERMYCGTFDRGLWRSKDGGSSWEAIGTLPSFGEVFPANAIHMRAITAVSVSLAKGDDGNGIVYVGTEPSAMFVSKNGGDSFELLTDYRQMPSYASWFFPQRTYTHHVKHIEIDANNPETIYTTIEVGGLIKSVDGGKTWTEEKEGNYPQDIHILTSHRNAPNRLYGVLGDSFLKEPGQEYAESNDGGKTWNYMCSGLKHHYAYQMAVNPNDPENIIIATSSNPHVAHDYNNGNCESFIYKKEKNQSWAEMNVGLPTPKGTIIPVLKATSDGTFYLFSNKGVYQSVDGGSNWTSLEIPWESRFMEQHPYEMLIIK</sequence>
<reference evidence="1 2" key="1">
    <citation type="submission" date="2012-12" db="EMBL/GenBank/DDBJ databases">
        <title>The Genome Sequence of Bacillus cereus VD184.</title>
        <authorList>
            <consortium name="The Broad Institute Genome Sequencing Platform"/>
            <consortium name="The Broad Institute Genome Sequencing Center for Infectious Disease"/>
            <person name="Feldgarden M."/>
            <person name="Van der Auwera G.A."/>
            <person name="Mahillon J."/>
            <person name="Duprez V."/>
            <person name="Timmery S."/>
            <person name="Mattelet C."/>
            <person name="Dierick K."/>
            <person name="Sun M."/>
            <person name="Yu Z."/>
            <person name="Zhu L."/>
            <person name="Hu X."/>
            <person name="Shank E.B."/>
            <person name="Swiecicka I."/>
            <person name="Hansen B.M."/>
            <person name="Andrup L."/>
            <person name="Walker B."/>
            <person name="Young S.K."/>
            <person name="Zeng Q."/>
            <person name="Gargeya S."/>
            <person name="Fitzgerald M."/>
            <person name="Haas B."/>
            <person name="Abouelleil A."/>
            <person name="Alvarado L."/>
            <person name="Arachchi H.M."/>
            <person name="Berlin A.M."/>
            <person name="Chapman S.B."/>
            <person name="Dewar J."/>
            <person name="Goldberg J."/>
            <person name="Griggs A."/>
            <person name="Gujja S."/>
            <person name="Hansen M."/>
            <person name="Howarth C."/>
            <person name="Imamovic A."/>
            <person name="Larimer J."/>
            <person name="McCowan C."/>
            <person name="Murphy C."/>
            <person name="Neiman D."/>
            <person name="Pearson M."/>
            <person name="Priest M."/>
            <person name="Roberts A."/>
            <person name="Saif S."/>
            <person name="Shea T."/>
            <person name="Sisk P."/>
            <person name="Sykes S."/>
            <person name="Wortman J."/>
            <person name="Nusbaum C."/>
            <person name="Birren B."/>
        </authorList>
    </citation>
    <scope>NUCLEOTIDE SEQUENCE [LARGE SCALE GENOMIC DNA]</scope>
    <source>
        <strain evidence="1 2">VD184</strain>
    </source>
</reference>
<dbReference type="GO" id="GO:0010411">
    <property type="term" value="P:xyloglucan metabolic process"/>
    <property type="evidence" value="ECO:0007669"/>
    <property type="project" value="TreeGrafter"/>
</dbReference>
<dbReference type="SUPFAM" id="SSF110296">
    <property type="entry name" value="Oligoxyloglucan reducing end-specific cellobiohydrolase"/>
    <property type="match status" value="1"/>
</dbReference>
<gene>
    <name evidence="1" type="ORF">IKC_04771</name>
</gene>
<dbReference type="RefSeq" id="WP_016123060.1">
    <property type="nucleotide sequence ID" value="NZ_KB976834.1"/>
</dbReference>
<dbReference type="PANTHER" id="PTHR43739">
    <property type="entry name" value="XYLOGLUCANASE (EUROFUNG)"/>
    <property type="match status" value="1"/>
</dbReference>
<evidence type="ECO:0000313" key="2">
    <source>
        <dbReference type="Proteomes" id="UP000014028"/>
    </source>
</evidence>
<dbReference type="AlphaFoldDB" id="A0A9W5R561"/>
<keyword evidence="1" id="KW-0378">Hydrolase</keyword>
<organism evidence="1 2">
    <name type="scientific">Bacillus cereus VD184</name>
    <dbReference type="NCBI Taxonomy" id="1053242"/>
    <lineage>
        <taxon>Bacteria</taxon>
        <taxon>Bacillati</taxon>
        <taxon>Bacillota</taxon>
        <taxon>Bacilli</taxon>
        <taxon>Bacillales</taxon>
        <taxon>Bacillaceae</taxon>
        <taxon>Bacillus</taxon>
        <taxon>Bacillus cereus group</taxon>
    </lineage>
</organism>
<dbReference type="GO" id="GO:0016787">
    <property type="term" value="F:hydrolase activity"/>
    <property type="evidence" value="ECO:0007669"/>
    <property type="project" value="UniProtKB-KW"/>
</dbReference>
<dbReference type="EMBL" id="AHFK01000059">
    <property type="protein sequence ID" value="EOQ08556.1"/>
    <property type="molecule type" value="Genomic_DNA"/>
</dbReference>